<evidence type="ECO:0000313" key="2">
    <source>
        <dbReference type="EMBL" id="EYE87617.1"/>
    </source>
</evidence>
<name>A0A017RSK4_9CLOT</name>
<dbReference type="Proteomes" id="UP000019681">
    <property type="component" value="Unassembled WGS sequence"/>
</dbReference>
<keyword evidence="1" id="KW-0175">Coiled coil</keyword>
<comment type="caution">
    <text evidence="2">The sequence shown here is derived from an EMBL/GenBank/DDBJ whole genome shotgun (WGS) entry which is preliminary data.</text>
</comment>
<organism evidence="2 3">
    <name type="scientific">Fervidicella metallireducens AeB</name>
    <dbReference type="NCBI Taxonomy" id="1403537"/>
    <lineage>
        <taxon>Bacteria</taxon>
        <taxon>Bacillati</taxon>
        <taxon>Bacillota</taxon>
        <taxon>Clostridia</taxon>
        <taxon>Eubacteriales</taxon>
        <taxon>Clostridiaceae</taxon>
        <taxon>Fervidicella</taxon>
    </lineage>
</organism>
<proteinExistence type="predicted"/>
<evidence type="ECO:0000256" key="1">
    <source>
        <dbReference type="SAM" id="Coils"/>
    </source>
</evidence>
<dbReference type="OrthoDB" id="9153870at2"/>
<sequence>MSRKASYNYNLQKQIRRELENERIRLNTQRFYNRYLQQYEDMINRGFIDILPKELSNINNMLNEIKNNLDSDVTLARDISYQLGAYINEVWSLGNVLSKRLAQEFKTKIIEIKQNRKTMKEAEDKLDIFMKLVSEIKDPLIMDFAYDELQNLKRKIELNSEQIALTEIKSEINKIIEIATNKAEMWKENKKKDMQNEIQLKTISEIEQHFKEDLNENPKEIENILNSINDIKSELIKGNKIDGKNFNEIMRKEIEDVNTVVLNETIRKEMVKRIIKSLKHSGFVVSNPKIIEENGEKIVKVIAKKPSGNTAICSVKIDGEFTYSFDNYEGQACKNDIKIFEQDLKKIYGVELSNERVIWENPDRISATAKPIDNNFMNKG</sequence>
<gene>
    <name evidence="2" type="ORF">Q428_12330</name>
</gene>
<feature type="coiled-coil region" evidence="1">
    <location>
        <begin position="142"/>
        <end position="169"/>
    </location>
</feature>
<keyword evidence="3" id="KW-1185">Reference proteome</keyword>
<dbReference type="EMBL" id="AZQP01000045">
    <property type="protein sequence ID" value="EYE87617.1"/>
    <property type="molecule type" value="Genomic_DNA"/>
</dbReference>
<reference evidence="2 3" key="1">
    <citation type="journal article" date="2014" name="Genome Announc.">
        <title>Draft Genome Sequence of Fervidicella metallireducens Strain AeBT, an Iron-Reducing Thermoanaerobe from the Great Artesian Basin.</title>
        <authorList>
            <person name="Patel B.K."/>
        </authorList>
    </citation>
    <scope>NUCLEOTIDE SEQUENCE [LARGE SCALE GENOMIC DNA]</scope>
    <source>
        <strain evidence="2 3">AeB</strain>
    </source>
</reference>
<evidence type="ECO:0000313" key="3">
    <source>
        <dbReference type="Proteomes" id="UP000019681"/>
    </source>
</evidence>
<accession>A0A017RSK4</accession>
<dbReference type="STRING" id="1403537.Q428_12330"/>
<dbReference type="RefSeq" id="WP_035381163.1">
    <property type="nucleotide sequence ID" value="NZ_AZQP01000045.1"/>
</dbReference>
<protein>
    <submittedName>
        <fullName evidence="2">Uncharacterized protein</fullName>
    </submittedName>
</protein>
<dbReference type="AlphaFoldDB" id="A0A017RSK4"/>